<dbReference type="EMBL" id="ACDE02000019">
    <property type="protein sequence ID" value="EEO40463.2"/>
    <property type="molecule type" value="Genomic_DNA"/>
</dbReference>
<dbReference type="Gene3D" id="1.20.1250.20">
    <property type="entry name" value="MFS general substrate transporter like domains"/>
    <property type="match status" value="1"/>
</dbReference>
<evidence type="ECO:0000313" key="6">
    <source>
        <dbReference type="EMBL" id="EEO40463.2"/>
    </source>
</evidence>
<dbReference type="InterPro" id="IPR020846">
    <property type="entry name" value="MFS_dom"/>
</dbReference>
<dbReference type="InterPro" id="IPR011701">
    <property type="entry name" value="MFS"/>
</dbReference>
<dbReference type="PROSITE" id="PS50850">
    <property type="entry name" value="MFS"/>
    <property type="match status" value="1"/>
</dbReference>
<comment type="caution">
    <text evidence="6">The sequence shown here is derived from an EMBL/GenBank/DDBJ whole genome shotgun (WGS) entry which is preliminary data.</text>
</comment>
<feature type="transmembrane region" description="Helical" evidence="4">
    <location>
        <begin position="95"/>
        <end position="117"/>
    </location>
</feature>
<dbReference type="eggNOG" id="COG2271">
    <property type="taxonomic scope" value="Bacteria"/>
</dbReference>
<dbReference type="RefSeq" id="WP_032843808.1">
    <property type="nucleotide sequence ID" value="NZ_KQ235737.1"/>
</dbReference>
<protein>
    <recommendedName>
        <fullName evidence="5">Major facilitator superfamily (MFS) profile domain-containing protein</fullName>
    </recommendedName>
</protein>
<dbReference type="Pfam" id="PF07690">
    <property type="entry name" value="MFS_1"/>
    <property type="match status" value="1"/>
</dbReference>
<organism evidence="6 7">
    <name type="scientific">Fusobacterium vincentii 4_1_13</name>
    <dbReference type="NCBI Taxonomy" id="469606"/>
    <lineage>
        <taxon>Bacteria</taxon>
        <taxon>Fusobacteriati</taxon>
        <taxon>Fusobacteriota</taxon>
        <taxon>Fusobacteriia</taxon>
        <taxon>Fusobacteriales</taxon>
        <taxon>Fusobacteriaceae</taxon>
        <taxon>Fusobacterium</taxon>
    </lineage>
</organism>
<feature type="transmembrane region" description="Helical" evidence="4">
    <location>
        <begin position="361"/>
        <end position="382"/>
    </location>
</feature>
<keyword evidence="1 4" id="KW-0812">Transmembrane</keyword>
<accession>A0A0M1VVP2</accession>
<evidence type="ECO:0000259" key="5">
    <source>
        <dbReference type="PROSITE" id="PS50850"/>
    </source>
</evidence>
<sequence length="394" mass="44376">MKKSIIGLLWGESTLKVMAILYDSVITAFLLQLGLKNTQIGLLWSVVLLTQMLFDYPTGSFADRYGRLKIFTIGMVLTGSAIVMIAYSVNISMLYISAILMGIGESQISGTLFPWFVNSLDKVENLQEKEEYILKSNGQVQYSTNIIGILTGFAISFLNLDYKFILILAGTFQAINGILIYFSFQDNKSMEANLIKIGKKSFQIFLKENKLWIYTLAMTIYYSFYSVHLFIWQPRANLLGVIGSKLTGINSIYLSCLVVSGLIIKYKKEIKNYLYILCVILIPVSLIIIYQSPNLILYILGTILLGLSNGIVAPQIMSTVHYFIPDEVRSSVISLLSSLSSAFLIFLQVIIGKILDIKGNYYLEMLCVLFGIIYIICIVSILKWLRENKKAIVN</sequence>
<dbReference type="PANTHER" id="PTHR23530">
    <property type="entry name" value="TRANSPORT PROTEIN-RELATED"/>
    <property type="match status" value="1"/>
</dbReference>
<dbReference type="InterPro" id="IPR053160">
    <property type="entry name" value="MFS_DHA3_Transporter"/>
</dbReference>
<feature type="transmembrane region" description="Helical" evidence="4">
    <location>
        <begin position="332"/>
        <end position="355"/>
    </location>
</feature>
<feature type="transmembrane region" description="Helical" evidence="4">
    <location>
        <begin position="296"/>
        <end position="320"/>
    </location>
</feature>
<dbReference type="GO" id="GO:0022857">
    <property type="term" value="F:transmembrane transporter activity"/>
    <property type="evidence" value="ECO:0007669"/>
    <property type="project" value="InterPro"/>
</dbReference>
<evidence type="ECO:0000313" key="7">
    <source>
        <dbReference type="Proteomes" id="UP000004925"/>
    </source>
</evidence>
<feature type="transmembrane region" description="Helical" evidence="4">
    <location>
        <begin position="211"/>
        <end position="232"/>
    </location>
</feature>
<feature type="transmembrane region" description="Helical" evidence="4">
    <location>
        <begin position="70"/>
        <end position="89"/>
    </location>
</feature>
<keyword evidence="3 4" id="KW-0472">Membrane</keyword>
<dbReference type="InterPro" id="IPR036259">
    <property type="entry name" value="MFS_trans_sf"/>
</dbReference>
<evidence type="ECO:0000256" key="3">
    <source>
        <dbReference type="ARBA" id="ARBA00023136"/>
    </source>
</evidence>
<gene>
    <name evidence="6" type="ORF">FSCG_01176</name>
</gene>
<feature type="transmembrane region" description="Helical" evidence="4">
    <location>
        <begin position="138"/>
        <end position="158"/>
    </location>
</feature>
<dbReference type="SUPFAM" id="SSF103473">
    <property type="entry name" value="MFS general substrate transporter"/>
    <property type="match status" value="1"/>
</dbReference>
<feature type="domain" description="Major facilitator superfamily (MFS) profile" evidence="5">
    <location>
        <begin position="1"/>
        <end position="389"/>
    </location>
</feature>
<name>A0A0M1VVP2_FUSVC</name>
<dbReference type="CDD" id="cd06174">
    <property type="entry name" value="MFS"/>
    <property type="match status" value="1"/>
</dbReference>
<dbReference type="Proteomes" id="UP000004925">
    <property type="component" value="Unassembled WGS sequence"/>
</dbReference>
<evidence type="ECO:0000256" key="1">
    <source>
        <dbReference type="ARBA" id="ARBA00022692"/>
    </source>
</evidence>
<dbReference type="PANTHER" id="PTHR23530:SF1">
    <property type="entry name" value="PERMEASE, MAJOR FACILITATOR SUPERFAMILY-RELATED"/>
    <property type="match status" value="1"/>
</dbReference>
<feature type="transmembrane region" description="Helical" evidence="4">
    <location>
        <begin position="164"/>
        <end position="184"/>
    </location>
</feature>
<feature type="transmembrane region" description="Helical" evidence="4">
    <location>
        <begin position="273"/>
        <end position="290"/>
    </location>
</feature>
<dbReference type="AlphaFoldDB" id="A0A0M1VVP2"/>
<feature type="transmembrane region" description="Helical" evidence="4">
    <location>
        <begin position="15"/>
        <end position="35"/>
    </location>
</feature>
<feature type="transmembrane region" description="Helical" evidence="4">
    <location>
        <begin position="41"/>
        <end position="58"/>
    </location>
</feature>
<evidence type="ECO:0000256" key="2">
    <source>
        <dbReference type="ARBA" id="ARBA00022989"/>
    </source>
</evidence>
<feature type="transmembrane region" description="Helical" evidence="4">
    <location>
        <begin position="238"/>
        <end position="264"/>
    </location>
</feature>
<proteinExistence type="predicted"/>
<evidence type="ECO:0000256" key="4">
    <source>
        <dbReference type="SAM" id="Phobius"/>
    </source>
</evidence>
<keyword evidence="2 4" id="KW-1133">Transmembrane helix</keyword>
<reference evidence="6 7" key="1">
    <citation type="submission" date="2011-10" db="EMBL/GenBank/DDBJ databases">
        <title>The Genome Sequence of Fusobacterium sp. 4_1_13.</title>
        <authorList>
            <consortium name="The Broad Institute Genome Sequencing Platform"/>
            <person name="Earl A."/>
            <person name="Ward D."/>
            <person name="Feldgarden M."/>
            <person name="Gevers D."/>
            <person name="Strauss J."/>
            <person name="Ambrose C."/>
            <person name="Allen-Vercoe E."/>
            <person name="Young S.K."/>
            <person name="Zeng Q."/>
            <person name="Gargeya S."/>
            <person name="Fitzgerald M."/>
            <person name="Haas B."/>
            <person name="Abouelleil A."/>
            <person name="Alvarado L."/>
            <person name="Arachchi H.M."/>
            <person name="Berlin A."/>
            <person name="Brown A."/>
            <person name="Chapman S.B."/>
            <person name="Chen Z."/>
            <person name="Dunbar C."/>
            <person name="Freedman E."/>
            <person name="Gearin G."/>
            <person name="Goldberg J."/>
            <person name="Griggs A."/>
            <person name="Gujja S."/>
            <person name="Heiman D."/>
            <person name="Howarth C."/>
            <person name="Larson L."/>
            <person name="Lui A."/>
            <person name="MacDonald P.J."/>
            <person name="Montmayeur A."/>
            <person name="Murphy C."/>
            <person name="Neiman D."/>
            <person name="Pearson M."/>
            <person name="Priest M."/>
            <person name="Roberts A."/>
            <person name="Saif S."/>
            <person name="Shea T."/>
            <person name="Shenoy N."/>
            <person name="Sisk P."/>
            <person name="Stolte C."/>
            <person name="Sykes S."/>
            <person name="Wortman J."/>
            <person name="Nusbaum C."/>
            <person name="Birren B."/>
        </authorList>
    </citation>
    <scope>NUCLEOTIDE SEQUENCE [LARGE SCALE GENOMIC DNA]</scope>
    <source>
        <strain evidence="6 7">4_1_13</strain>
    </source>
</reference>